<protein>
    <submittedName>
        <fullName evidence="2">Uncharacterized protein</fullName>
    </submittedName>
</protein>
<evidence type="ECO:0000313" key="2">
    <source>
        <dbReference type="EMBL" id="KTB46763.1"/>
    </source>
</evidence>
<dbReference type="Proteomes" id="UP000054988">
    <property type="component" value="Unassembled WGS sequence"/>
</dbReference>
<proteinExistence type="predicted"/>
<reference evidence="2 3" key="1">
    <citation type="submission" date="2015-12" db="EMBL/GenBank/DDBJ databases">
        <title>Draft genome sequence of Moniliophthora roreri, the causal agent of frosty pod rot of cacao.</title>
        <authorList>
            <person name="Aime M.C."/>
            <person name="Diaz-Valderrama J.R."/>
            <person name="Kijpornyongpan T."/>
            <person name="Phillips-Mora W."/>
        </authorList>
    </citation>
    <scope>NUCLEOTIDE SEQUENCE [LARGE SCALE GENOMIC DNA]</scope>
    <source>
        <strain evidence="2 3">MCA 2952</strain>
    </source>
</reference>
<dbReference type="EMBL" id="LATX01000267">
    <property type="protein sequence ID" value="KTB46763.1"/>
    <property type="molecule type" value="Genomic_DNA"/>
</dbReference>
<sequence length="182" mass="19880">MAAQSKFTKNQSSKTSGKSTGTALNTPCALANSFQLNTVMKAFAGLCQVISGYSQEGERLNEMAEDDLNSEREAYSVPLTDTNTDTEAKSCMTNNAALFELPATQLATATDGTASSPMPNALNLRAVKEASKSVSNNMLRNYQRQCEKWLKDHKLIGPDEIFFRASLHKGLLDMISAWIMDL</sequence>
<comment type="caution">
    <text evidence="2">The sequence shown here is derived from an EMBL/GenBank/DDBJ whole genome shotgun (WGS) entry which is preliminary data.</text>
</comment>
<evidence type="ECO:0000256" key="1">
    <source>
        <dbReference type="SAM" id="MobiDB-lite"/>
    </source>
</evidence>
<gene>
    <name evidence="2" type="ORF">WG66_694</name>
</gene>
<dbReference type="AlphaFoldDB" id="A0A0W0GDW7"/>
<organism evidence="2 3">
    <name type="scientific">Moniliophthora roreri</name>
    <name type="common">Frosty pod rot fungus</name>
    <name type="synonym">Monilia roreri</name>
    <dbReference type="NCBI Taxonomy" id="221103"/>
    <lineage>
        <taxon>Eukaryota</taxon>
        <taxon>Fungi</taxon>
        <taxon>Dikarya</taxon>
        <taxon>Basidiomycota</taxon>
        <taxon>Agaricomycotina</taxon>
        <taxon>Agaricomycetes</taxon>
        <taxon>Agaricomycetidae</taxon>
        <taxon>Agaricales</taxon>
        <taxon>Marasmiineae</taxon>
        <taxon>Marasmiaceae</taxon>
        <taxon>Moniliophthora</taxon>
    </lineage>
</organism>
<name>A0A0W0GDW7_MONRR</name>
<feature type="compositionally biased region" description="Polar residues" evidence="1">
    <location>
        <begin position="1"/>
        <end position="11"/>
    </location>
</feature>
<feature type="compositionally biased region" description="Low complexity" evidence="1">
    <location>
        <begin position="12"/>
        <end position="22"/>
    </location>
</feature>
<evidence type="ECO:0000313" key="3">
    <source>
        <dbReference type="Proteomes" id="UP000054988"/>
    </source>
</evidence>
<feature type="region of interest" description="Disordered" evidence="1">
    <location>
        <begin position="1"/>
        <end position="22"/>
    </location>
</feature>
<accession>A0A0W0GDW7</accession>